<proteinExistence type="predicted"/>
<reference evidence="1 2" key="1">
    <citation type="submission" date="2016-04" db="EMBL/GenBank/DDBJ databases">
        <title>ATOL: Assembling a taxonomically balanced genome-scale reconstruction of the evolutionary history of the Enterobacteriaceae.</title>
        <authorList>
            <person name="Plunkett G.III."/>
            <person name="Neeno-Eckwall E.C."/>
            <person name="Glasner J.D."/>
            <person name="Perna N.T."/>
        </authorList>
    </citation>
    <scope>NUCLEOTIDE SEQUENCE [LARGE SCALE GENOMIC DNA]</scope>
    <source>
        <strain evidence="1 2">ATCC 51607</strain>
    </source>
</reference>
<protein>
    <recommendedName>
        <fullName evidence="3">Lipoprotein</fullName>
    </recommendedName>
</protein>
<comment type="caution">
    <text evidence="1">The sequence shown here is derived from an EMBL/GenBank/DDBJ whole genome shotgun (WGS) entry which is preliminary data.</text>
</comment>
<dbReference type="PATRIC" id="fig|1354255.3.peg.1146"/>
<evidence type="ECO:0008006" key="3">
    <source>
        <dbReference type="Google" id="ProtNLM"/>
    </source>
</evidence>
<evidence type="ECO:0000313" key="1">
    <source>
        <dbReference type="EMBL" id="OAT19802.1"/>
    </source>
</evidence>
<accession>A0A1B7HVW5</accession>
<evidence type="ECO:0000313" key="2">
    <source>
        <dbReference type="Proteomes" id="UP000078286"/>
    </source>
</evidence>
<keyword evidence="2" id="KW-1185">Reference proteome</keyword>
<dbReference type="RefSeq" id="WP_034455750.1">
    <property type="nucleotide sequence ID" value="NZ_LXEO01000014.1"/>
</dbReference>
<dbReference type="Proteomes" id="UP000078286">
    <property type="component" value="Unassembled WGS sequence"/>
</dbReference>
<gene>
    <name evidence="1" type="ORF">M979_1114</name>
</gene>
<name>A0A1B7HVW5_9ENTR</name>
<dbReference type="EMBL" id="LXEO01000014">
    <property type="protein sequence ID" value="OAT19802.1"/>
    <property type="molecule type" value="Genomic_DNA"/>
</dbReference>
<organism evidence="1 2">
    <name type="scientific">Buttiauxella noackiae ATCC 51607</name>
    <dbReference type="NCBI Taxonomy" id="1354255"/>
    <lineage>
        <taxon>Bacteria</taxon>
        <taxon>Pseudomonadati</taxon>
        <taxon>Pseudomonadota</taxon>
        <taxon>Gammaproteobacteria</taxon>
        <taxon>Enterobacterales</taxon>
        <taxon>Enterobacteriaceae</taxon>
        <taxon>Buttiauxella</taxon>
    </lineage>
</organism>
<sequence>MKRVIIFSAALILSGCVTHRWVKEGATEQDKNMAETACKAEALRGLPPDYVVNSKTTTKDKKHNSSSTNYSSIDANEIKRGILEKDCMYQKGWSQIDVQN</sequence>
<dbReference type="PROSITE" id="PS51257">
    <property type="entry name" value="PROKAR_LIPOPROTEIN"/>
    <property type="match status" value="1"/>
</dbReference>
<dbReference type="AlphaFoldDB" id="A0A1B7HVW5"/>